<name>A0A6I4WB28_9ACTN</name>
<keyword evidence="2" id="KW-0808">Transferase</keyword>
<dbReference type="OrthoDB" id="9769602at2"/>
<proteinExistence type="predicted"/>
<accession>A0A6I4WB28</accession>
<sequence length="277" mass="30829">MTETQLPTPSMVGSMYDRFNDLFTQHLGDNLHLGYWDDDTDDTPISKATDRITDMVAARLAPLPGAEILDVGCGNGRPSVRIATEYRVHVTGITVSPHQLRVAHARPEAGPGPGHAAFQLADAMALPFPETRFDGAYAIESLLHMSDRARAISEIARTLRPGAPLVALDFYQDGDLPHEDADIMDRLHQAFELPPLARVGEYETFMAKARLDVVDCEDITGHVRRSHRLLADAMRRIASDADFDTEIRDRIVAYAELNENIGIHPQVHYTLITARRR</sequence>
<comment type="caution">
    <text evidence="2">The sequence shown here is derived from an EMBL/GenBank/DDBJ whole genome shotgun (WGS) entry which is preliminary data.</text>
</comment>
<keyword evidence="3" id="KW-1185">Reference proteome</keyword>
<dbReference type="PANTHER" id="PTHR44068:SF11">
    <property type="entry name" value="GERANYL DIPHOSPHATE 2-C-METHYLTRANSFERASE"/>
    <property type="match status" value="1"/>
</dbReference>
<dbReference type="InterPro" id="IPR041698">
    <property type="entry name" value="Methyltransf_25"/>
</dbReference>
<dbReference type="RefSeq" id="WP_161106303.1">
    <property type="nucleotide sequence ID" value="NZ_JBHLYI010000020.1"/>
</dbReference>
<dbReference type="Gene3D" id="3.40.50.150">
    <property type="entry name" value="Vaccinia Virus protein VP39"/>
    <property type="match status" value="1"/>
</dbReference>
<protein>
    <submittedName>
        <fullName evidence="2">Methyltransferase domain-containing protein</fullName>
    </submittedName>
</protein>
<dbReference type="CDD" id="cd02440">
    <property type="entry name" value="AdoMet_MTases"/>
    <property type="match status" value="1"/>
</dbReference>
<dbReference type="Proteomes" id="UP000431901">
    <property type="component" value="Unassembled WGS sequence"/>
</dbReference>
<dbReference type="SUPFAM" id="SSF53335">
    <property type="entry name" value="S-adenosyl-L-methionine-dependent methyltransferases"/>
    <property type="match status" value="1"/>
</dbReference>
<dbReference type="EMBL" id="WUTW01000010">
    <property type="protein sequence ID" value="MXQ68119.1"/>
    <property type="molecule type" value="Genomic_DNA"/>
</dbReference>
<dbReference type="AlphaFoldDB" id="A0A6I4WB28"/>
<dbReference type="GO" id="GO:0008168">
    <property type="term" value="F:methyltransferase activity"/>
    <property type="evidence" value="ECO:0007669"/>
    <property type="project" value="UniProtKB-KW"/>
</dbReference>
<gene>
    <name evidence="2" type="ORF">GQ466_29290</name>
</gene>
<dbReference type="GO" id="GO:0032259">
    <property type="term" value="P:methylation"/>
    <property type="evidence" value="ECO:0007669"/>
    <property type="project" value="UniProtKB-KW"/>
</dbReference>
<dbReference type="InterPro" id="IPR029063">
    <property type="entry name" value="SAM-dependent_MTases_sf"/>
</dbReference>
<reference evidence="2 3" key="1">
    <citation type="submission" date="2019-12" db="EMBL/GenBank/DDBJ databases">
        <title>Nocardia macrotermitis sp. nov. and Nocardia aurantia sp. nov., isolated from the gut of the fungus growing-termite Macrotermes natalensis.</title>
        <authorList>
            <person name="Christine B."/>
            <person name="Rene B."/>
        </authorList>
    </citation>
    <scope>NUCLEOTIDE SEQUENCE [LARGE SCALE GENOMIC DNA]</scope>
    <source>
        <strain evidence="2 3">DSM 102126</strain>
    </source>
</reference>
<evidence type="ECO:0000313" key="3">
    <source>
        <dbReference type="Proteomes" id="UP000431901"/>
    </source>
</evidence>
<evidence type="ECO:0000259" key="1">
    <source>
        <dbReference type="Pfam" id="PF13649"/>
    </source>
</evidence>
<dbReference type="InterPro" id="IPR050447">
    <property type="entry name" value="Erg6_SMT_methyltransf"/>
</dbReference>
<dbReference type="Pfam" id="PF13649">
    <property type="entry name" value="Methyltransf_25"/>
    <property type="match status" value="1"/>
</dbReference>
<dbReference type="PANTHER" id="PTHR44068">
    <property type="entry name" value="ZGC:194242"/>
    <property type="match status" value="1"/>
</dbReference>
<keyword evidence="2" id="KW-0489">Methyltransferase</keyword>
<organism evidence="2 3">
    <name type="scientific">Actinomadura rayongensis</name>
    <dbReference type="NCBI Taxonomy" id="1429076"/>
    <lineage>
        <taxon>Bacteria</taxon>
        <taxon>Bacillati</taxon>
        <taxon>Actinomycetota</taxon>
        <taxon>Actinomycetes</taxon>
        <taxon>Streptosporangiales</taxon>
        <taxon>Thermomonosporaceae</taxon>
        <taxon>Actinomadura</taxon>
    </lineage>
</organism>
<evidence type="ECO:0000313" key="2">
    <source>
        <dbReference type="EMBL" id="MXQ68119.1"/>
    </source>
</evidence>
<feature type="domain" description="Methyltransferase" evidence="1">
    <location>
        <begin position="68"/>
        <end position="162"/>
    </location>
</feature>